<reference evidence="2" key="3">
    <citation type="submission" date="2023-09" db="EMBL/GenBank/DDBJ databases">
        <authorList>
            <person name="Schober I."/>
            <person name="Bunk B."/>
        </authorList>
    </citation>
    <scope>NUCLEOTIDE SEQUENCE</scope>
    <source>
        <strain evidence="2">DSM 103800</strain>
    </source>
</reference>
<evidence type="ECO:0000313" key="4">
    <source>
        <dbReference type="Proteomes" id="UP001258945"/>
    </source>
</evidence>
<evidence type="ECO:0000313" key="3">
    <source>
        <dbReference type="Proteomes" id="UP000185494"/>
    </source>
</evidence>
<evidence type="ECO:0000313" key="1">
    <source>
        <dbReference type="EMBL" id="APT57649.1"/>
    </source>
</evidence>
<dbReference type="InterPro" id="IPR003737">
    <property type="entry name" value="GlcNAc_PI_deacetylase-related"/>
</dbReference>
<dbReference type="PANTHER" id="PTHR12993">
    <property type="entry name" value="N-ACETYLGLUCOSAMINYL-PHOSPHATIDYLINOSITOL DE-N-ACETYLASE-RELATED"/>
    <property type="match status" value="1"/>
</dbReference>
<organism evidence="1 3">
    <name type="scientific">Roseomonas gilardii</name>
    <dbReference type="NCBI Taxonomy" id="257708"/>
    <lineage>
        <taxon>Bacteria</taxon>
        <taxon>Pseudomonadati</taxon>
        <taxon>Pseudomonadota</taxon>
        <taxon>Alphaproteobacteria</taxon>
        <taxon>Acetobacterales</taxon>
        <taxon>Roseomonadaceae</taxon>
        <taxon>Roseomonas</taxon>
    </lineage>
</organism>
<dbReference type="eggNOG" id="COG2120">
    <property type="taxonomic scope" value="Bacteria"/>
</dbReference>
<dbReference type="STRING" id="257708.RGI145_11570"/>
<protein>
    <submittedName>
        <fullName evidence="2">PIG-L deacetylase family protein</fullName>
    </submittedName>
</protein>
<dbReference type="GO" id="GO:0016811">
    <property type="term" value="F:hydrolase activity, acting on carbon-nitrogen (but not peptide) bonds, in linear amides"/>
    <property type="evidence" value="ECO:0007669"/>
    <property type="project" value="TreeGrafter"/>
</dbReference>
<accession>A0A1L7AG29</accession>
<dbReference type="Gene3D" id="3.40.50.10320">
    <property type="entry name" value="LmbE-like"/>
    <property type="match status" value="1"/>
</dbReference>
<dbReference type="PANTHER" id="PTHR12993:SF29">
    <property type="entry name" value="BLR3841 PROTEIN"/>
    <property type="match status" value="1"/>
</dbReference>
<dbReference type="InterPro" id="IPR024078">
    <property type="entry name" value="LmbE-like_dom_sf"/>
</dbReference>
<dbReference type="RefSeq" id="WP_075798473.1">
    <property type="nucleotide sequence ID" value="NZ_CP015583.1"/>
</dbReference>
<dbReference type="Proteomes" id="UP001258945">
    <property type="component" value="Unassembled WGS sequence"/>
</dbReference>
<keyword evidence="4" id="KW-1185">Reference proteome</keyword>
<proteinExistence type="predicted"/>
<name>A0A1L7AG29_9PROT</name>
<dbReference type="EMBL" id="CP015583">
    <property type="protein sequence ID" value="APT57649.1"/>
    <property type="molecule type" value="Genomic_DNA"/>
</dbReference>
<dbReference type="Pfam" id="PF02585">
    <property type="entry name" value="PIG-L"/>
    <property type="match status" value="1"/>
</dbReference>
<evidence type="ECO:0000313" key="2">
    <source>
        <dbReference type="EMBL" id="MDT8329818.1"/>
    </source>
</evidence>
<sequence>MKATEFLRAAESWPLEGLEALLPDAGPVLLLSPHPDDESLGCGGLLAQLAARGRGARVVLVSDGAASHASRLYPPRRLAALRREEMVEALAALGLGAERLVTLGLPDGAVPGEGPGFEAAATAIAGLALRDGATTILAPWEEDPHGDHLATWRMARHVARDLGLRLLAYPVWGWRHLYPGMLAPVEPVELATVPRGVRLDIAAELPAKRAAVAAHRSQTTGMIEDDPGGFVLSPAALDVLLRPWELYLEVMP</sequence>
<reference evidence="1 3" key="1">
    <citation type="submission" date="2016-05" db="EMBL/GenBank/DDBJ databases">
        <title>Complete Genome and Methylome Analysis of Psychrotrophic Bacterial Isolates from Antarctic Lake Untersee.</title>
        <authorList>
            <person name="Fomenkov A."/>
            <person name="Akimov V.N."/>
            <person name="Vasilyeva L.V."/>
            <person name="Andersen D."/>
            <person name="Vincze T."/>
            <person name="Roberts R.J."/>
        </authorList>
    </citation>
    <scope>NUCLEOTIDE SEQUENCE [LARGE SCALE GENOMIC DNA]</scope>
    <source>
        <strain evidence="1 3">U14-5</strain>
    </source>
</reference>
<dbReference type="SUPFAM" id="SSF102588">
    <property type="entry name" value="LmbE-like"/>
    <property type="match status" value="1"/>
</dbReference>
<dbReference type="Proteomes" id="UP000185494">
    <property type="component" value="Chromosome 1"/>
</dbReference>
<dbReference type="KEGG" id="rgi:RGI145_11570"/>
<dbReference type="EMBL" id="JAVVDO010000002">
    <property type="protein sequence ID" value="MDT8329818.1"/>
    <property type="molecule type" value="Genomic_DNA"/>
</dbReference>
<reference evidence="2 4" key="2">
    <citation type="journal article" date="2019" name="Microb. Pathog.">
        <title>Comparison of VITEK 2, MALDI-TOF MS, 16S rRNA gene sequencing, and whole-genome sequencing for identification of Roseomonas mucosa.</title>
        <authorList>
            <person name="Rudolph W.W."/>
            <person name="Gunzer F."/>
            <person name="Trauth M."/>
            <person name="Bunk B."/>
            <person name="Bigge R."/>
            <person name="Schrottner P."/>
        </authorList>
    </citation>
    <scope>NUCLEOTIDE SEQUENCE [LARGE SCALE GENOMIC DNA]</scope>
    <source>
        <strain evidence="2 4">DSM 103800</strain>
    </source>
</reference>
<dbReference type="AlphaFoldDB" id="A0A1L7AG29"/>
<gene>
    <name evidence="1" type="ORF">RGI145_11570</name>
    <name evidence="2" type="ORF">RQ831_02060</name>
</gene>